<dbReference type="SUPFAM" id="SSF54236">
    <property type="entry name" value="Ubiquitin-like"/>
    <property type="match status" value="1"/>
</dbReference>
<proteinExistence type="predicted"/>
<reference evidence="3 4" key="3">
    <citation type="submission" date="2017-10" db="EMBL/GenBank/DDBJ databases">
        <title>Consistent, comparative and evidence-based genome annotation and re-annotation for the closely-related species, Cryptosporidium parvum, C. hominis and C. tyzzeri.</title>
        <authorList>
            <person name="Baptista R.P."/>
            <person name="Li Y."/>
            <person name="Sateriale A."/>
            <person name="Striepen B."/>
            <person name="Kissinger J.C."/>
        </authorList>
    </citation>
    <scope>NUCLEOTIDE SEQUENCE [LARGE SCALE GENOMIC DNA]</scope>
    <source>
        <strain evidence="3">30976</strain>
    </source>
</reference>
<name>A0A0S4TID2_CRYHO</name>
<gene>
    <name evidence="2" type="ORF">CHUDEA7_1770</name>
    <name evidence="3" type="ORF">GY17_00001971</name>
</gene>
<dbReference type="Gene3D" id="3.10.20.90">
    <property type="entry name" value="Phosphatidylinositol 3-kinase Catalytic Subunit, Chain A, domain 1"/>
    <property type="match status" value="1"/>
</dbReference>
<dbReference type="InterPro" id="IPR029071">
    <property type="entry name" value="Ubiquitin-like_domsf"/>
</dbReference>
<reference evidence="3 4" key="1">
    <citation type="submission" date="2014-11" db="EMBL/GenBank/DDBJ databases">
        <title>Comparative genomic analysis of Cryptosporidium hominis reveals occurrence of genetic recombination in virulent subtypes.</title>
        <authorList>
            <person name="Guo Y."/>
            <person name="Tang K."/>
            <person name="Frace M."/>
            <person name="Li N."/>
            <person name="Roellig D.M."/>
            <person name="Sammons S."/>
            <person name="Knipe K."/>
            <person name="Rowe L."/>
            <person name="Feng Y."/>
            <person name="Xiao L."/>
        </authorList>
    </citation>
    <scope>NUCLEOTIDE SEQUENCE [LARGE SCALE GENOMIC DNA]</scope>
    <source>
        <strain evidence="3">30976</strain>
    </source>
</reference>
<dbReference type="OrthoDB" id="328608at2759"/>
<reference evidence="2" key="2">
    <citation type="submission" date="2015-08" db="EMBL/GenBank/DDBJ databases">
        <authorList>
            <person name="Babu N.S."/>
            <person name="Beckwith C.J."/>
            <person name="Beseler K.G."/>
            <person name="Brison A."/>
            <person name="Carone J.V."/>
            <person name="Caskin T.P."/>
            <person name="Diamond M."/>
            <person name="Durham M.E."/>
            <person name="Foxe J.M."/>
            <person name="Go M."/>
            <person name="Henderson B.A."/>
            <person name="Jones I.B."/>
            <person name="McGettigan J.A."/>
            <person name="Micheletti S.J."/>
            <person name="Nasrallah M.E."/>
            <person name="Ortiz D."/>
            <person name="Piller C.R."/>
            <person name="Privatt S.R."/>
            <person name="Schneider S.L."/>
            <person name="Sharp S."/>
            <person name="Smith T.C."/>
            <person name="Stanton J.D."/>
            <person name="Ullery H.E."/>
            <person name="Wilson R.J."/>
            <person name="Serrano M.G."/>
            <person name="Buck G."/>
            <person name="Lee V."/>
            <person name="Wang Y."/>
            <person name="Carvalho R."/>
            <person name="Voegtly L."/>
            <person name="Shi R."/>
            <person name="Duckworth R."/>
            <person name="Johnson A."/>
            <person name="Loviza R."/>
            <person name="Walstead R."/>
            <person name="Shah Z."/>
            <person name="Kiflezghi M."/>
            <person name="Wade K."/>
            <person name="Ball S.L."/>
            <person name="Bradley K.W."/>
            <person name="Asai D.J."/>
            <person name="Bowman C.A."/>
            <person name="Russell D.A."/>
            <person name="Pope W.H."/>
            <person name="Jacobs-Sera D."/>
            <person name="Hendrix R.W."/>
            <person name="Hatfull G.F."/>
        </authorList>
    </citation>
    <scope>NUCLEOTIDE SEQUENCE [LARGE SCALE GENOMIC DNA]</scope>
</reference>
<organism evidence="2">
    <name type="scientific">Cryptosporidium hominis</name>
    <dbReference type="NCBI Taxonomy" id="237895"/>
    <lineage>
        <taxon>Eukaryota</taxon>
        <taxon>Sar</taxon>
        <taxon>Alveolata</taxon>
        <taxon>Apicomplexa</taxon>
        <taxon>Conoidasida</taxon>
        <taxon>Coccidia</taxon>
        <taxon>Eucoccidiorida</taxon>
        <taxon>Eimeriorina</taxon>
        <taxon>Cryptosporidiidae</taxon>
        <taxon>Cryptosporidium</taxon>
    </lineage>
</organism>
<dbReference type="Proteomes" id="UP000199752">
    <property type="component" value="Chromosome 7"/>
</dbReference>
<dbReference type="EMBL" id="JTAI01000004">
    <property type="protein sequence ID" value="PPS94751.1"/>
    <property type="molecule type" value="Genomic_DNA"/>
</dbReference>
<dbReference type="Proteomes" id="UP001429100">
    <property type="component" value="Unassembled WGS sequence"/>
</dbReference>
<evidence type="ECO:0000313" key="4">
    <source>
        <dbReference type="Proteomes" id="UP001429100"/>
    </source>
</evidence>
<keyword evidence="4" id="KW-1185">Reference proteome</keyword>
<dbReference type="VEuPathDB" id="CryptoDB:Chro.70207"/>
<dbReference type="AlphaFoldDB" id="A0A0S4TID2"/>
<dbReference type="VEuPathDB" id="CryptoDB:CHUDEA7_1770"/>
<evidence type="ECO:0000313" key="2">
    <source>
        <dbReference type="EMBL" id="CUV07160.1"/>
    </source>
</evidence>
<feature type="region of interest" description="Disordered" evidence="1">
    <location>
        <begin position="1"/>
        <end position="24"/>
    </location>
</feature>
<evidence type="ECO:0000313" key="3">
    <source>
        <dbReference type="EMBL" id="PPS94751.1"/>
    </source>
</evidence>
<protein>
    <submittedName>
        <fullName evidence="3">Ubiquitin-related domain containing protein</fullName>
    </submittedName>
</protein>
<dbReference type="EMBL" id="LN877953">
    <property type="protein sequence ID" value="CUV07160.1"/>
    <property type="molecule type" value="Genomic_DNA"/>
</dbReference>
<evidence type="ECO:0000256" key="1">
    <source>
        <dbReference type="SAM" id="MobiDB-lite"/>
    </source>
</evidence>
<dbReference type="VEuPathDB" id="CryptoDB:ChTU502y2012_407g0885"/>
<sequence length="106" mass="11808">MCEKKGLSLPPKNDELRREENESLKGESLTLRLNFKDLDGIVEELSVNSSTEVGFVKLLIAKSKNVQAKDIRIFHNGKNMINPMSLCDHPGVLPPSVDVDVYLNSV</sequence>
<dbReference type="VEuPathDB" id="CryptoDB:GY17_00001971"/>
<accession>A0A0S4TID2</accession>